<dbReference type="SUPFAM" id="SSF55729">
    <property type="entry name" value="Acyl-CoA N-acyltransferases (Nat)"/>
    <property type="match status" value="1"/>
</dbReference>
<feature type="domain" description="N-acetyltransferase" evidence="1">
    <location>
        <begin position="121"/>
        <end position="199"/>
    </location>
</feature>
<dbReference type="Proteomes" id="UP000033567">
    <property type="component" value="Unassembled WGS sequence"/>
</dbReference>
<dbReference type="RefSeq" id="WP_045934983.1">
    <property type="nucleotide sequence ID" value="NZ_KQ033885.1"/>
</dbReference>
<dbReference type="AlphaFoldDB" id="A0A0F4L1Q7"/>
<evidence type="ECO:0000313" key="3">
    <source>
        <dbReference type="Proteomes" id="UP000033567"/>
    </source>
</evidence>
<dbReference type="Pfam" id="PF13302">
    <property type="entry name" value="Acetyltransf_3"/>
    <property type="match status" value="1"/>
</dbReference>
<keyword evidence="2" id="KW-0808">Transferase</keyword>
<comment type="caution">
    <text evidence="2">The sequence shown here is derived from an EMBL/GenBank/DDBJ whole genome shotgun (WGS) entry which is preliminary data.</text>
</comment>
<keyword evidence="3" id="KW-1185">Reference proteome</keyword>
<dbReference type="InterPro" id="IPR051908">
    <property type="entry name" value="Ribosomal_N-acetyltransferase"/>
</dbReference>
<dbReference type="PATRIC" id="fig|1684.5.peg.234"/>
<sequence length="256" mass="29195">MRINEFGQPIGDAISFPGAITPDPVILTGSTVLAVPLDGNQGDAFYERIFSPECDKAIMTYSTHDLYPDRPSFDSGFESMIESRNPLFFAILRNPSAHGLSVGQSADGKDADIRKHVKLLDSSDLLGMYALQRIRSDVGSIEMGHVIYTHELQRSRQATEAQYLMARHVFEDLGYRRYEWKCDSLNAPSRAAALRLGFKAEGRFRNDMVYKGRTRDTDWFSILDSEWPAVKERLETWLDDDNFDQQGRQKRRLQDC</sequence>
<dbReference type="Gene3D" id="3.40.630.30">
    <property type="match status" value="1"/>
</dbReference>
<name>A0A0F4L1Q7_9BIFI</name>
<dbReference type="GO" id="GO:1990189">
    <property type="term" value="F:protein N-terminal-serine acetyltransferase activity"/>
    <property type="evidence" value="ECO:0007669"/>
    <property type="project" value="TreeGrafter"/>
</dbReference>
<evidence type="ECO:0000313" key="2">
    <source>
        <dbReference type="EMBL" id="KJY52139.1"/>
    </source>
</evidence>
<protein>
    <submittedName>
        <fullName evidence="2">GNAT family acetyltransferase</fullName>
    </submittedName>
</protein>
<dbReference type="GO" id="GO:0008999">
    <property type="term" value="F:protein-N-terminal-alanine acetyltransferase activity"/>
    <property type="evidence" value="ECO:0007669"/>
    <property type="project" value="TreeGrafter"/>
</dbReference>
<accession>A0A0F4L1Q7</accession>
<dbReference type="EMBL" id="JWMF01000003">
    <property type="protein sequence ID" value="KJY52139.1"/>
    <property type="molecule type" value="Genomic_DNA"/>
</dbReference>
<evidence type="ECO:0000259" key="1">
    <source>
        <dbReference type="Pfam" id="PF13302"/>
    </source>
</evidence>
<organism evidence="2 3">
    <name type="scientific">Bifidobacterium mellis</name>
    <dbReference type="NCBI Taxonomy" id="1293823"/>
    <lineage>
        <taxon>Bacteria</taxon>
        <taxon>Bacillati</taxon>
        <taxon>Actinomycetota</taxon>
        <taxon>Actinomycetes</taxon>
        <taxon>Bifidobacteriales</taxon>
        <taxon>Bifidobacteriaceae</taxon>
        <taxon>Bifidobacterium</taxon>
    </lineage>
</organism>
<dbReference type="InterPro" id="IPR000182">
    <property type="entry name" value="GNAT_dom"/>
</dbReference>
<gene>
    <name evidence="2" type="ORF">JF70_02220</name>
</gene>
<proteinExistence type="predicted"/>
<dbReference type="InterPro" id="IPR016181">
    <property type="entry name" value="Acyl_CoA_acyltransferase"/>
</dbReference>
<dbReference type="PANTHER" id="PTHR43441">
    <property type="entry name" value="RIBOSOMAL-PROTEIN-SERINE ACETYLTRANSFERASE"/>
    <property type="match status" value="1"/>
</dbReference>
<reference evidence="2 3" key="1">
    <citation type="submission" date="2014-12" db="EMBL/GenBank/DDBJ databases">
        <title>Comparative genomics of the lactic acid bacteria isolated from the honey bee gut.</title>
        <authorList>
            <person name="Ellegaard K.M."/>
            <person name="Tamarit D."/>
            <person name="Javelind E."/>
            <person name="Olofsson T."/>
            <person name="Andersson S.G."/>
            <person name="Vasquez A."/>
        </authorList>
    </citation>
    <scope>NUCLEOTIDE SEQUENCE [LARGE SCALE GENOMIC DNA]</scope>
    <source>
        <strain evidence="2 3">Bin7</strain>
    </source>
</reference>
<dbReference type="PANTHER" id="PTHR43441:SF2">
    <property type="entry name" value="FAMILY ACETYLTRANSFERASE, PUTATIVE (AFU_ORTHOLOGUE AFUA_7G00850)-RELATED"/>
    <property type="match status" value="1"/>
</dbReference>